<accession>A0A316UHI7</accession>
<evidence type="ECO:0000256" key="1">
    <source>
        <dbReference type="ARBA" id="ARBA00004123"/>
    </source>
</evidence>
<feature type="region of interest" description="Disordered" evidence="7">
    <location>
        <begin position="1145"/>
        <end position="1181"/>
    </location>
</feature>
<comment type="similarity">
    <text evidence="2">Belongs to the Su(H) family.</text>
</comment>
<feature type="compositionally biased region" description="Polar residues" evidence="7">
    <location>
        <begin position="1268"/>
        <end position="1284"/>
    </location>
</feature>
<feature type="region of interest" description="Disordered" evidence="7">
    <location>
        <begin position="598"/>
        <end position="647"/>
    </location>
</feature>
<dbReference type="RefSeq" id="XP_025349815.1">
    <property type="nucleotide sequence ID" value="XM_025495649.1"/>
</dbReference>
<evidence type="ECO:0000256" key="4">
    <source>
        <dbReference type="ARBA" id="ARBA00023125"/>
    </source>
</evidence>
<evidence type="ECO:0000259" key="8">
    <source>
        <dbReference type="SMART" id="SM01267"/>
    </source>
</evidence>
<keyword evidence="5" id="KW-0804">Transcription</keyword>
<feature type="domain" description="RBP-J/Cbf11/Cbf12 DNA binding" evidence="8">
    <location>
        <begin position="480"/>
        <end position="707"/>
    </location>
</feature>
<evidence type="ECO:0000256" key="3">
    <source>
        <dbReference type="ARBA" id="ARBA00023015"/>
    </source>
</evidence>
<feature type="region of interest" description="Disordered" evidence="7">
    <location>
        <begin position="896"/>
        <end position="1111"/>
    </location>
</feature>
<gene>
    <name evidence="10" type="ORF">BCV69DRAFT_93519</name>
</gene>
<feature type="compositionally biased region" description="Low complexity" evidence="7">
    <location>
        <begin position="128"/>
        <end position="142"/>
    </location>
</feature>
<feature type="compositionally biased region" description="Low complexity" evidence="7">
    <location>
        <begin position="607"/>
        <end position="618"/>
    </location>
</feature>
<evidence type="ECO:0000259" key="9">
    <source>
        <dbReference type="SMART" id="SM01268"/>
    </source>
</evidence>
<proteinExistence type="inferred from homology"/>
<organism evidence="10 11">
    <name type="scientific">Pseudomicrostroma glucosiphilum</name>
    <dbReference type="NCBI Taxonomy" id="1684307"/>
    <lineage>
        <taxon>Eukaryota</taxon>
        <taxon>Fungi</taxon>
        <taxon>Dikarya</taxon>
        <taxon>Basidiomycota</taxon>
        <taxon>Ustilaginomycotina</taxon>
        <taxon>Exobasidiomycetes</taxon>
        <taxon>Microstromatales</taxon>
        <taxon>Microstromatales incertae sedis</taxon>
        <taxon>Pseudomicrostroma</taxon>
    </lineage>
</organism>
<dbReference type="SMART" id="SM01268">
    <property type="entry name" value="BTD"/>
    <property type="match status" value="1"/>
</dbReference>
<dbReference type="GO" id="GO:0005634">
    <property type="term" value="C:nucleus"/>
    <property type="evidence" value="ECO:0007669"/>
    <property type="project" value="UniProtKB-SubCell"/>
</dbReference>
<dbReference type="GeneID" id="37017383"/>
<keyword evidence="6" id="KW-0539">Nucleus</keyword>
<dbReference type="PANTHER" id="PTHR10665">
    <property type="entry name" value="RECOMBINING BINDING PROTEIN SUPPRESSOR OF HAIRLESS"/>
    <property type="match status" value="1"/>
</dbReference>
<dbReference type="Proteomes" id="UP000245942">
    <property type="component" value="Unassembled WGS sequence"/>
</dbReference>
<dbReference type="SMART" id="SM01267">
    <property type="entry name" value="LAG1_DNAbind"/>
    <property type="match status" value="1"/>
</dbReference>
<feature type="domain" description="Beta-trefoil DNA-binding" evidence="9">
    <location>
        <begin position="708"/>
        <end position="1122"/>
    </location>
</feature>
<dbReference type="InterPro" id="IPR036358">
    <property type="entry name" value="BTD_sf"/>
</dbReference>
<keyword evidence="3" id="KW-0805">Transcription regulation</keyword>
<feature type="compositionally biased region" description="Polar residues" evidence="7">
    <location>
        <begin position="1049"/>
        <end position="1069"/>
    </location>
</feature>
<name>A0A316UHI7_9BASI</name>
<dbReference type="GO" id="GO:0001228">
    <property type="term" value="F:DNA-binding transcription activator activity, RNA polymerase II-specific"/>
    <property type="evidence" value="ECO:0007669"/>
    <property type="project" value="InterPro"/>
</dbReference>
<keyword evidence="4" id="KW-0238">DNA-binding</keyword>
<feature type="region of interest" description="Disordered" evidence="7">
    <location>
        <begin position="1264"/>
        <end position="1308"/>
    </location>
</feature>
<evidence type="ECO:0000256" key="5">
    <source>
        <dbReference type="ARBA" id="ARBA00023163"/>
    </source>
</evidence>
<evidence type="ECO:0000256" key="6">
    <source>
        <dbReference type="ARBA" id="ARBA00023242"/>
    </source>
</evidence>
<evidence type="ECO:0000256" key="2">
    <source>
        <dbReference type="ARBA" id="ARBA00009704"/>
    </source>
</evidence>
<feature type="compositionally biased region" description="Basic and acidic residues" evidence="7">
    <location>
        <begin position="35"/>
        <end position="50"/>
    </location>
</feature>
<keyword evidence="11" id="KW-1185">Reference proteome</keyword>
<dbReference type="InterPro" id="IPR015351">
    <property type="entry name" value="RBP-J/Cbf11/Cbf12_DNA-bd"/>
</dbReference>
<dbReference type="EMBL" id="KZ819322">
    <property type="protein sequence ID" value="PWN22655.1"/>
    <property type="molecule type" value="Genomic_DNA"/>
</dbReference>
<feature type="compositionally biased region" description="Low complexity" evidence="7">
    <location>
        <begin position="912"/>
        <end position="928"/>
    </location>
</feature>
<feature type="region of interest" description="Disordered" evidence="7">
    <location>
        <begin position="259"/>
        <end position="418"/>
    </location>
</feature>
<dbReference type="SUPFAM" id="SSF49417">
    <property type="entry name" value="p53-like transcription factors"/>
    <property type="match status" value="1"/>
</dbReference>
<evidence type="ECO:0000313" key="11">
    <source>
        <dbReference type="Proteomes" id="UP000245942"/>
    </source>
</evidence>
<feature type="compositionally biased region" description="Low complexity" evidence="7">
    <location>
        <begin position="69"/>
        <end position="80"/>
    </location>
</feature>
<feature type="region of interest" description="Disordered" evidence="7">
    <location>
        <begin position="809"/>
        <end position="835"/>
    </location>
</feature>
<feature type="compositionally biased region" description="Low complexity" evidence="7">
    <location>
        <begin position="964"/>
        <end position="976"/>
    </location>
</feature>
<feature type="compositionally biased region" description="Low complexity" evidence="7">
    <location>
        <begin position="197"/>
        <end position="208"/>
    </location>
</feature>
<feature type="region of interest" description="Disordered" evidence="7">
    <location>
        <begin position="853"/>
        <end position="873"/>
    </location>
</feature>
<feature type="compositionally biased region" description="Low complexity" evidence="7">
    <location>
        <begin position="632"/>
        <end position="647"/>
    </location>
</feature>
<dbReference type="Gene3D" id="2.80.10.50">
    <property type="match status" value="1"/>
</dbReference>
<feature type="compositionally biased region" description="Polar residues" evidence="7">
    <location>
        <begin position="355"/>
        <end position="366"/>
    </location>
</feature>
<dbReference type="InterPro" id="IPR015350">
    <property type="entry name" value="Beta-trefoil_DNA-bd_dom"/>
</dbReference>
<dbReference type="GO" id="GO:0000978">
    <property type="term" value="F:RNA polymerase II cis-regulatory region sequence-specific DNA binding"/>
    <property type="evidence" value="ECO:0007669"/>
    <property type="project" value="InterPro"/>
</dbReference>
<reference evidence="10 11" key="1">
    <citation type="journal article" date="2018" name="Mol. Biol. Evol.">
        <title>Broad Genomic Sampling Reveals a Smut Pathogenic Ancestry of the Fungal Clade Ustilaginomycotina.</title>
        <authorList>
            <person name="Kijpornyongpan T."/>
            <person name="Mondo S.J."/>
            <person name="Barry K."/>
            <person name="Sandor L."/>
            <person name="Lee J."/>
            <person name="Lipzen A."/>
            <person name="Pangilinan J."/>
            <person name="LaButti K."/>
            <person name="Hainaut M."/>
            <person name="Henrissat B."/>
            <person name="Grigoriev I.V."/>
            <person name="Spatafora J.W."/>
            <person name="Aime M.C."/>
        </authorList>
    </citation>
    <scope>NUCLEOTIDE SEQUENCE [LARGE SCALE GENOMIC DNA]</scope>
    <source>
        <strain evidence="10 11">MCA 4718</strain>
    </source>
</reference>
<dbReference type="InterPro" id="IPR008967">
    <property type="entry name" value="p53-like_TF_DNA-bd_sf"/>
</dbReference>
<evidence type="ECO:0000256" key="7">
    <source>
        <dbReference type="SAM" id="MobiDB-lite"/>
    </source>
</evidence>
<dbReference type="SUPFAM" id="SSF110217">
    <property type="entry name" value="DNA-binding protein LAG-1 (CSL)"/>
    <property type="match status" value="1"/>
</dbReference>
<feature type="compositionally biased region" description="Low complexity" evidence="7">
    <location>
        <begin position="396"/>
        <end position="414"/>
    </location>
</feature>
<feature type="compositionally biased region" description="Polar residues" evidence="7">
    <location>
        <begin position="937"/>
        <end position="948"/>
    </location>
</feature>
<feature type="compositionally biased region" description="Low complexity" evidence="7">
    <location>
        <begin position="1147"/>
        <end position="1160"/>
    </location>
</feature>
<evidence type="ECO:0000313" key="10">
    <source>
        <dbReference type="EMBL" id="PWN22655.1"/>
    </source>
</evidence>
<dbReference type="OrthoDB" id="5600360at2759"/>
<sequence length="1359" mass="143252">MPVGPSTPRERDKRPRSISPSDRALPSSAYRRHHADGSIGRDEGVRQRPWEDEEVDELAEHDPLRTDSAAETSAAVSSASPRTYRAEPASSPGLTKIKSAARARVLPPPPPQTSRYDPISAESSSRYQQSQPMSASASSPISHRAEPQDGSWRLPMDHGRDGLVQSGSSKGLLPHSPLQGSEERESQSIARETSAQSSRYPRPLSSRPEMTGHQPLHPDSFRMREASASRGSISRPGLGDSWANEGSSYPLLRTASIDSGYAGHSRDSSGPTAVDATSSKELYRPPLAGLAGYPSPHPQSDHYQSYAGPSPASREQDRRYSIQRSHSSGSGLGDDDLTDASSASPPVSTHAMFPPNSSRSTPSMSLASHRHGSSGRMLPPLSSITNSLQGYPIPASTFSTPSHSSSSATTMSTSTKKRTWADLAARERHDIFQGTLERFMIRRTEAEAAALSSPPLASSLASEQRLRHAREEAGDAYFVTISCTHSGVAQKSYGHEKRFLCPPPIVRLRGPGYSTAPLLPESARHVHLRMNILPMADSSSLAASLTGAGLHSGGSGVVSEDIVLDRSLNAKFGHLHVGASTKSAKTFQLQLQLFEPVTNQQEHSQRSSSYSASIGPSPAKSPRLYNASESFPTPGTSTSPAYASPSSSSGYFHPGNVDMLGGRPASRYTASGTTLPMQQDIVLDCTSDPITVISKPSKKTTRAKTSSTQITPELAICLFNRVNSQNVRTRYMAVDQGKLSARNDSWTTFYMRPVGRTRVGHETVSDAAAGEGAAVTYGSIVVLEVPGIGVVSDEMIVCKVEKGKIIVPASTGSATSSSSSSLGQGQEAGGTEGGPISQMQKVAFMKYEPVKATGKSTLAPPPSHSRDDQRSASPAARMFLCSAPADPWWRPMGASEGDFPASARPQLATRISSASSSLSTSTATSESTPNLSVPPGGQSSSHATSLPSLGSDETEMSSPPSAPPSSSRLLPPKSVPARSPSMEADNALSRQSKGAPSPPPTEGLRELKGNDDGASSAPSFNAVVKSPSPLPPAPRVGGQDAPSPGAAVTGTQSTPTSVSRTPFNVSESLAPTPLTFLPAGKEKGVQSPSSAANKAGAGSGSGEEMTMDSEREQDVADDAFCWSIVGAASFEYSFCRVDSSQQDATDANEASNGGASASVSRSEHPYHSVAPSIRTASSAQSGTLRTLSTRPFYIPETHALHLHDKEALWHGMAIWLGSLGPLQSEMVASPFAGQYQSARREAPVLSVRLPPMPDLLRYGASLAERSGEQQQGRVTTHLPTSSTGAKPISTEDKKKTASSSSSAPPPPASLPVLLVGEANGLICKTPWALQLVRTTHATNTRPTATLGRDAWTVRVVAEV</sequence>
<comment type="subcellular location">
    <subcellularLocation>
        <location evidence="1">Nucleus</location>
    </subcellularLocation>
</comment>
<feature type="compositionally biased region" description="Low complexity" evidence="7">
    <location>
        <begin position="810"/>
        <end position="825"/>
    </location>
</feature>
<protein>
    <recommendedName>
        <fullName evidence="12">LAG1-DNAbind-domain-containing protein</fullName>
    </recommendedName>
</protein>
<dbReference type="STRING" id="1684307.A0A316UHI7"/>
<feature type="compositionally biased region" description="Polar residues" evidence="7">
    <location>
        <begin position="268"/>
        <end position="280"/>
    </location>
</feature>
<feature type="compositionally biased region" description="Polar residues" evidence="7">
    <location>
        <begin position="187"/>
        <end position="196"/>
    </location>
</feature>
<dbReference type="InterPro" id="IPR040159">
    <property type="entry name" value="CLS_fam"/>
</dbReference>
<evidence type="ECO:0008006" key="12">
    <source>
        <dbReference type="Google" id="ProtNLM"/>
    </source>
</evidence>
<dbReference type="Pfam" id="PF09271">
    <property type="entry name" value="LAG1-DNAbind"/>
    <property type="match status" value="1"/>
</dbReference>
<feature type="region of interest" description="Disordered" evidence="7">
    <location>
        <begin position="1"/>
        <end position="247"/>
    </location>
</feature>